<accession>A0A081P750</accession>
<gene>
    <name evidence="1" type="ORF">ET33_32260</name>
</gene>
<dbReference type="InterPro" id="IPR011716">
    <property type="entry name" value="TPR-3"/>
</dbReference>
<keyword evidence="2" id="KW-1185">Reference proteome</keyword>
<dbReference type="Pfam" id="PF13181">
    <property type="entry name" value="TPR_8"/>
    <property type="match status" value="1"/>
</dbReference>
<dbReference type="OrthoDB" id="210273at2"/>
<comment type="caution">
    <text evidence="1">The sequence shown here is derived from an EMBL/GenBank/DDBJ whole genome shotgun (WGS) entry which is preliminary data.</text>
</comment>
<dbReference type="Pfam" id="PF08238">
    <property type="entry name" value="Sel1"/>
    <property type="match status" value="5"/>
</dbReference>
<sequence>MSHRVYLYNVSAPSEAQDDDTMMMEWGYEMPLLLQPLLVDGGFIDGNNYNNHTEPDNAGLYYNAQTGIENLMRFYEFLEKQEGLIADKAAFIEAKTKLWSYLEKLDLPYFHLDAWDVFNMDDIPHVEQAETWLANIAHNNGIITKAMDNDDISLLHYSELRDISPGFASFAELLNYPTYEYGWASIWQPYEDETDVEIFEENGLWGLKDKAGNILLGPQFDEFYDFSCEDLAVVARAGKFGYVHKSGKIVIPLVWDDAFDFEYGTISAIVKRDDKFGLINLEGRTVTPTEYESLEELAGIYFTGKKDGGWGVLDQSGSVIVPFEHEEAFQFGGEYYHTAVKGRKNRKIFNESWNYIGDFPLAAVEPIGEGLILVKPHKDANHHTLYKKDGTVCVSGFDKLNRQTHFPNLLILRKGKKHGAFGKRQESLLLPYEYDALIDLQAVVDSMSSNLVLAQKDGQKGIFNGDPDEPSWLFPLDDYEDIVWLYEGAFALKRNGLWSIAYSPEKRLSDYEFDLVARKAPVNGFAYAFKGPQVYTAGHYGMSRADKAEVLEDTTDKYYDYYFDADVHKRLMAYAKTDSPDSGGVDEYTSVEVLYSLGLLAYDTGNYDKAIEYDTLAAEKGYAPSMNNLGQMYYTEEGYIDYDKAFYWYEKGAVAGNLYAMNGLGYCYQHGIGTEPDADKALHWFGQAAEQGLGLAHNNLGSVYFEGELVPQDLEKALWHYEQGEALGSPNFGWLGYLYDQQGNYEKALHYYRQDYEAGSNVGAYNLGIVYSQGLGTAKDPAAAIAYFNTALERDYSHAHIELARIYRNEKEFADESLAKYHLEQAGKADLDIPDDI</sequence>
<dbReference type="SUPFAM" id="SSF81901">
    <property type="entry name" value="HCP-like"/>
    <property type="match status" value="1"/>
</dbReference>
<dbReference type="InterPro" id="IPR032774">
    <property type="entry name" value="WG_beta_rep"/>
</dbReference>
<name>A0A081P750_9BACL</name>
<dbReference type="PANTHER" id="PTHR43628:SF1">
    <property type="entry name" value="CHITIN SYNTHASE REGULATORY FACTOR 2-RELATED"/>
    <property type="match status" value="1"/>
</dbReference>
<reference evidence="1 2" key="1">
    <citation type="submission" date="2014-06" db="EMBL/GenBank/DDBJ databases">
        <title>Draft genome sequence of Paenibacillus sp. MSt1.</title>
        <authorList>
            <person name="Aw Y.K."/>
            <person name="Ong K.S."/>
            <person name="Gan H.M."/>
            <person name="Lee S.M."/>
        </authorList>
    </citation>
    <scope>NUCLEOTIDE SEQUENCE [LARGE SCALE GENOMIC DNA]</scope>
    <source>
        <strain evidence="1 2">MSt1</strain>
    </source>
</reference>
<dbReference type="InterPro" id="IPR019734">
    <property type="entry name" value="TPR_rpt"/>
</dbReference>
<dbReference type="RefSeq" id="WP_036679212.1">
    <property type="nucleotide sequence ID" value="NZ_JNVM01000006.1"/>
</dbReference>
<dbReference type="InterPro" id="IPR011990">
    <property type="entry name" value="TPR-like_helical_dom_sf"/>
</dbReference>
<dbReference type="Pfam" id="PF07720">
    <property type="entry name" value="TPR_3"/>
    <property type="match status" value="1"/>
</dbReference>
<evidence type="ECO:0000313" key="2">
    <source>
        <dbReference type="Proteomes" id="UP000028123"/>
    </source>
</evidence>
<dbReference type="InterPro" id="IPR006597">
    <property type="entry name" value="Sel1-like"/>
</dbReference>
<protein>
    <submittedName>
        <fullName evidence="1">Uncharacterized protein</fullName>
    </submittedName>
</protein>
<dbReference type="SMART" id="SM00671">
    <property type="entry name" value="SEL1"/>
    <property type="match status" value="6"/>
</dbReference>
<proteinExistence type="predicted"/>
<dbReference type="PANTHER" id="PTHR43628">
    <property type="entry name" value="ACTIVATOR OF C KINASE PROTEIN 1-RELATED"/>
    <property type="match status" value="1"/>
</dbReference>
<dbReference type="AlphaFoldDB" id="A0A081P750"/>
<evidence type="ECO:0000313" key="1">
    <source>
        <dbReference type="EMBL" id="KEQ26523.1"/>
    </source>
</evidence>
<dbReference type="EMBL" id="JNVM01000006">
    <property type="protein sequence ID" value="KEQ26523.1"/>
    <property type="molecule type" value="Genomic_DNA"/>
</dbReference>
<dbReference type="Pfam" id="PF14903">
    <property type="entry name" value="WG_beta_rep"/>
    <property type="match status" value="2"/>
</dbReference>
<dbReference type="InterPro" id="IPR052945">
    <property type="entry name" value="Mitotic_Regulator"/>
</dbReference>
<dbReference type="eggNOG" id="COG0790">
    <property type="taxonomic scope" value="Bacteria"/>
</dbReference>
<organism evidence="1 2">
    <name type="scientific">Paenibacillus tyrfis</name>
    <dbReference type="NCBI Taxonomy" id="1501230"/>
    <lineage>
        <taxon>Bacteria</taxon>
        <taxon>Bacillati</taxon>
        <taxon>Bacillota</taxon>
        <taxon>Bacilli</taxon>
        <taxon>Bacillales</taxon>
        <taxon>Paenibacillaceae</taxon>
        <taxon>Paenibacillus</taxon>
    </lineage>
</organism>
<dbReference type="Gene3D" id="1.25.40.10">
    <property type="entry name" value="Tetratricopeptide repeat domain"/>
    <property type="match status" value="2"/>
</dbReference>
<dbReference type="Proteomes" id="UP000028123">
    <property type="component" value="Unassembled WGS sequence"/>
</dbReference>